<dbReference type="GO" id="GO:0032259">
    <property type="term" value="P:methylation"/>
    <property type="evidence" value="ECO:0007669"/>
    <property type="project" value="UniProtKB-KW"/>
</dbReference>
<dbReference type="RefSeq" id="WP_202871497.1">
    <property type="nucleotide sequence ID" value="NZ_SODP01000001.1"/>
</dbReference>
<evidence type="ECO:0000256" key="3">
    <source>
        <dbReference type="ARBA" id="ARBA00022691"/>
    </source>
</evidence>
<evidence type="ECO:0000313" key="6">
    <source>
        <dbReference type="EMBL" id="TDW76289.1"/>
    </source>
</evidence>
<comment type="caution">
    <text evidence="6">The sequence shown here is derived from an EMBL/GenBank/DDBJ whole genome shotgun (WGS) entry which is preliminary data.</text>
</comment>
<dbReference type="Pfam" id="PF13649">
    <property type="entry name" value="Methyltransf_25"/>
    <property type="match status" value="1"/>
</dbReference>
<dbReference type="PANTHER" id="PTHR43464">
    <property type="entry name" value="METHYLTRANSFERASE"/>
    <property type="match status" value="1"/>
</dbReference>
<accession>A0A4R8CIK5</accession>
<gene>
    <name evidence="6" type="ORF">EV653_1435</name>
</gene>
<evidence type="ECO:0000256" key="2">
    <source>
        <dbReference type="ARBA" id="ARBA00022679"/>
    </source>
</evidence>
<sequence length="209" mass="22048">MSERTRQPTSHERMSGRPWDASYQDGPAPWEFGGPQPAVAQLVSEGAFGGAVLDAGCGSGDNALLIASSGVPVVGFDVAATALARAREKAAEHGVDAEFVAADALQLDELGRRFDTILDSGLFHTFDAGERSQYVVSLASVARSGATLYVLCFSDEEPGAVPHPVSQIDLHAAFAADSGWSVLSIEARRIETRVHESGAPGWLATVRRN</sequence>
<keyword evidence="1 6" id="KW-0489">Methyltransferase</keyword>
<evidence type="ECO:0000259" key="5">
    <source>
        <dbReference type="Pfam" id="PF13649"/>
    </source>
</evidence>
<dbReference type="InterPro" id="IPR008854">
    <property type="entry name" value="TPMT"/>
</dbReference>
<evidence type="ECO:0000256" key="1">
    <source>
        <dbReference type="ARBA" id="ARBA00022603"/>
    </source>
</evidence>
<evidence type="ECO:0000313" key="7">
    <source>
        <dbReference type="Proteomes" id="UP000295146"/>
    </source>
</evidence>
<dbReference type="AlphaFoldDB" id="A0A4R8CIK5"/>
<feature type="compositionally biased region" description="Basic and acidic residues" evidence="4">
    <location>
        <begin position="1"/>
        <end position="15"/>
    </location>
</feature>
<evidence type="ECO:0000256" key="4">
    <source>
        <dbReference type="SAM" id="MobiDB-lite"/>
    </source>
</evidence>
<reference evidence="6 7" key="1">
    <citation type="submission" date="2019-03" db="EMBL/GenBank/DDBJ databases">
        <title>Genomic Encyclopedia of Type Strains, Phase III (KMG-III): the genomes of soil and plant-associated and newly described type strains.</title>
        <authorList>
            <person name="Whitman W."/>
        </authorList>
    </citation>
    <scope>NUCLEOTIDE SEQUENCE [LARGE SCALE GENOMIC DNA]</scope>
    <source>
        <strain evidence="6 7">VKM Ac-2573</strain>
    </source>
</reference>
<keyword evidence="2" id="KW-0808">Transferase</keyword>
<dbReference type="EMBL" id="SODP01000001">
    <property type="protein sequence ID" value="TDW76289.1"/>
    <property type="molecule type" value="Genomic_DNA"/>
</dbReference>
<keyword evidence="7" id="KW-1185">Reference proteome</keyword>
<feature type="region of interest" description="Disordered" evidence="4">
    <location>
        <begin position="1"/>
        <end position="25"/>
    </location>
</feature>
<dbReference type="Proteomes" id="UP000295146">
    <property type="component" value="Unassembled WGS sequence"/>
</dbReference>
<protein>
    <submittedName>
        <fullName evidence="6">Methyltransferase family protein</fullName>
    </submittedName>
</protein>
<dbReference type="InterPro" id="IPR041698">
    <property type="entry name" value="Methyltransf_25"/>
</dbReference>
<dbReference type="PROSITE" id="PS51585">
    <property type="entry name" value="SAM_MT_TPMT"/>
    <property type="match status" value="1"/>
</dbReference>
<organism evidence="6 7">
    <name type="scientific">Kribbella pratensis</name>
    <dbReference type="NCBI Taxonomy" id="2512112"/>
    <lineage>
        <taxon>Bacteria</taxon>
        <taxon>Bacillati</taxon>
        <taxon>Actinomycetota</taxon>
        <taxon>Actinomycetes</taxon>
        <taxon>Propionibacteriales</taxon>
        <taxon>Kribbellaceae</taxon>
        <taxon>Kribbella</taxon>
    </lineage>
</organism>
<dbReference type="GO" id="GO:0008757">
    <property type="term" value="F:S-adenosylmethionine-dependent methyltransferase activity"/>
    <property type="evidence" value="ECO:0007669"/>
    <property type="project" value="InterPro"/>
</dbReference>
<dbReference type="Gene3D" id="3.40.50.150">
    <property type="entry name" value="Vaccinia Virus protein VP39"/>
    <property type="match status" value="1"/>
</dbReference>
<dbReference type="CDD" id="cd02440">
    <property type="entry name" value="AdoMet_MTases"/>
    <property type="match status" value="1"/>
</dbReference>
<dbReference type="PANTHER" id="PTHR43464:SF19">
    <property type="entry name" value="UBIQUINONE BIOSYNTHESIS O-METHYLTRANSFERASE, MITOCHONDRIAL"/>
    <property type="match status" value="1"/>
</dbReference>
<keyword evidence="3" id="KW-0949">S-adenosyl-L-methionine</keyword>
<proteinExistence type="predicted"/>
<dbReference type="InterPro" id="IPR029063">
    <property type="entry name" value="SAM-dependent_MTases_sf"/>
</dbReference>
<feature type="domain" description="Methyltransferase" evidence="5">
    <location>
        <begin position="52"/>
        <end position="145"/>
    </location>
</feature>
<dbReference type="SUPFAM" id="SSF53335">
    <property type="entry name" value="S-adenosyl-L-methionine-dependent methyltransferases"/>
    <property type="match status" value="1"/>
</dbReference>
<name>A0A4R8CIK5_9ACTN</name>